<reference evidence="1 2" key="1">
    <citation type="submission" date="2019-07" db="EMBL/GenBank/DDBJ databases">
        <title>complete genome sequencing of Ornithinimicrobium sp. H23M54.</title>
        <authorList>
            <person name="Bae J.-W."/>
            <person name="Lee S.-Y."/>
        </authorList>
    </citation>
    <scope>NUCLEOTIDE SEQUENCE [LARGE SCALE GENOMIC DNA]</scope>
    <source>
        <strain evidence="1 2">H23M54</strain>
    </source>
</reference>
<organism evidence="1 2">
    <name type="scientific">Ornithinimicrobium ciconiae</name>
    <dbReference type="NCBI Taxonomy" id="2594265"/>
    <lineage>
        <taxon>Bacteria</taxon>
        <taxon>Bacillati</taxon>
        <taxon>Actinomycetota</taxon>
        <taxon>Actinomycetes</taxon>
        <taxon>Micrococcales</taxon>
        <taxon>Ornithinimicrobiaceae</taxon>
        <taxon>Ornithinimicrobium</taxon>
    </lineage>
</organism>
<dbReference type="SUPFAM" id="SSF52540">
    <property type="entry name" value="P-loop containing nucleoside triphosphate hydrolases"/>
    <property type="match status" value="1"/>
</dbReference>
<keyword evidence="2" id="KW-1185">Reference proteome</keyword>
<protein>
    <submittedName>
        <fullName evidence="1">ATP-binding protein</fullName>
    </submittedName>
</protein>
<dbReference type="OrthoDB" id="2639622at2"/>
<dbReference type="Proteomes" id="UP000315395">
    <property type="component" value="Chromosome"/>
</dbReference>
<accession>A0A516GAD8</accession>
<keyword evidence="1" id="KW-0547">Nucleotide-binding</keyword>
<evidence type="ECO:0000313" key="1">
    <source>
        <dbReference type="EMBL" id="QDO88458.1"/>
    </source>
</evidence>
<sequence length="111" mass="12082">MHLLYGLAGSGKTTLSRELSRDGRGVRFTLDEWMLRLHPGLDFESTKYGDKASDVRELMWTIAGCLCAANGCLQSAHRPVGGKIAVGLSRIPVTAVHLCRMGHTLFMPTPA</sequence>
<dbReference type="EMBL" id="CP041616">
    <property type="protein sequence ID" value="QDO88458.1"/>
    <property type="molecule type" value="Genomic_DNA"/>
</dbReference>
<name>A0A516GAD8_9MICO</name>
<gene>
    <name evidence="1" type="ORF">FNH13_08985</name>
</gene>
<dbReference type="InterPro" id="IPR027417">
    <property type="entry name" value="P-loop_NTPase"/>
</dbReference>
<evidence type="ECO:0000313" key="2">
    <source>
        <dbReference type="Proteomes" id="UP000315395"/>
    </source>
</evidence>
<dbReference type="KEGG" id="orz:FNH13_08985"/>
<dbReference type="Gene3D" id="3.40.50.300">
    <property type="entry name" value="P-loop containing nucleotide triphosphate hydrolases"/>
    <property type="match status" value="1"/>
</dbReference>
<dbReference type="AlphaFoldDB" id="A0A516GAD8"/>
<dbReference type="GO" id="GO:0005524">
    <property type="term" value="F:ATP binding"/>
    <property type="evidence" value="ECO:0007669"/>
    <property type="project" value="UniProtKB-KW"/>
</dbReference>
<keyword evidence="1" id="KW-0067">ATP-binding</keyword>
<proteinExistence type="predicted"/>
<dbReference type="Pfam" id="PF13671">
    <property type="entry name" value="AAA_33"/>
    <property type="match status" value="1"/>
</dbReference>
<dbReference type="RefSeq" id="WP_143783136.1">
    <property type="nucleotide sequence ID" value="NZ_CP041616.1"/>
</dbReference>